<dbReference type="InterPro" id="IPR036890">
    <property type="entry name" value="HATPase_C_sf"/>
</dbReference>
<dbReference type="EMBL" id="HBHL01008715">
    <property type="protein sequence ID" value="CAD9716915.1"/>
    <property type="molecule type" value="Transcribed_RNA"/>
</dbReference>
<dbReference type="CDD" id="cd16926">
    <property type="entry name" value="HATPase_MutL-MLH-PMS-like"/>
    <property type="match status" value="1"/>
</dbReference>
<dbReference type="SUPFAM" id="SSF55874">
    <property type="entry name" value="ATPase domain of HSP90 chaperone/DNA topoisomerase II/histidine kinase"/>
    <property type="match status" value="1"/>
</dbReference>
<name>A0A7S2T4H9_9CHLO</name>
<reference evidence="5" key="1">
    <citation type="submission" date="2021-01" db="EMBL/GenBank/DDBJ databases">
        <authorList>
            <person name="Corre E."/>
            <person name="Pelletier E."/>
            <person name="Niang G."/>
            <person name="Scheremetjew M."/>
            <person name="Finn R."/>
            <person name="Kale V."/>
            <person name="Holt S."/>
            <person name="Cochrane G."/>
            <person name="Meng A."/>
            <person name="Brown T."/>
            <person name="Cohen L."/>
        </authorList>
    </citation>
    <scope>NUCLEOTIDE SEQUENCE</scope>
    <source>
        <strain evidence="5">CCMP1205</strain>
    </source>
</reference>
<dbReference type="Gene3D" id="3.30.565.10">
    <property type="entry name" value="Histidine kinase-like ATPase, C-terminal domain"/>
    <property type="match status" value="1"/>
</dbReference>
<keyword evidence="2" id="KW-0227">DNA damage</keyword>
<evidence type="ECO:0000256" key="1">
    <source>
        <dbReference type="ARBA" id="ARBA00006082"/>
    </source>
</evidence>
<keyword evidence="3" id="KW-0234">DNA repair</keyword>
<dbReference type="InterPro" id="IPR038973">
    <property type="entry name" value="MutL/Mlh/Pms-like"/>
</dbReference>
<sequence>MDSSAPPPAAASCCPTSPSPSCSRPAGRIVKLEESVVNKIAAGEVVQRPHNALKEILENCIDAGSTKISIVVRDGGNTLIQVQDNGSGIHAEDLPMLCERHATSKLEKFEDLAKMRTLGFRGEALCSISYVSHLTVTTMRQGDGHATRTVFRDSKIEEGPKACAGLVGTTVHVEDLFYNMPIRRKALKSSSEELSKVLEVVGRYAIFHEGVGITLKRQGNQRPDLCTGQKDTTLEKIRMVFGSQVGSNLLPFESCPQDSSNGSTPS</sequence>
<dbReference type="GO" id="GO:0030983">
    <property type="term" value="F:mismatched DNA binding"/>
    <property type="evidence" value="ECO:0007669"/>
    <property type="project" value="InterPro"/>
</dbReference>
<dbReference type="InterPro" id="IPR014762">
    <property type="entry name" value="DNA_mismatch_repair_CS"/>
</dbReference>
<dbReference type="PANTHER" id="PTHR10073:SF12">
    <property type="entry name" value="DNA MISMATCH REPAIR PROTEIN MLH1"/>
    <property type="match status" value="1"/>
</dbReference>
<organism evidence="5">
    <name type="scientific">Chloropicon primus</name>
    <dbReference type="NCBI Taxonomy" id="1764295"/>
    <lineage>
        <taxon>Eukaryota</taxon>
        <taxon>Viridiplantae</taxon>
        <taxon>Chlorophyta</taxon>
        <taxon>Chloropicophyceae</taxon>
        <taxon>Chloropicales</taxon>
        <taxon>Chloropicaceae</taxon>
        <taxon>Chloropicon</taxon>
    </lineage>
</organism>
<evidence type="ECO:0000256" key="4">
    <source>
        <dbReference type="SAM" id="MobiDB-lite"/>
    </source>
</evidence>
<gene>
    <name evidence="5" type="ORF">CPRI1469_LOCUS5775</name>
</gene>
<evidence type="ECO:0008006" key="6">
    <source>
        <dbReference type="Google" id="ProtNLM"/>
    </source>
</evidence>
<dbReference type="GO" id="GO:0032389">
    <property type="term" value="C:MutLalpha complex"/>
    <property type="evidence" value="ECO:0007669"/>
    <property type="project" value="TreeGrafter"/>
</dbReference>
<dbReference type="InterPro" id="IPR002099">
    <property type="entry name" value="MutL/Mlh/PMS"/>
</dbReference>
<evidence type="ECO:0000256" key="2">
    <source>
        <dbReference type="ARBA" id="ARBA00022763"/>
    </source>
</evidence>
<comment type="similarity">
    <text evidence="1">Belongs to the DNA mismatch repair MutL/HexB family.</text>
</comment>
<feature type="region of interest" description="Disordered" evidence="4">
    <location>
        <begin position="1"/>
        <end position="24"/>
    </location>
</feature>
<dbReference type="PROSITE" id="PS00058">
    <property type="entry name" value="DNA_MISMATCH_REPAIR_1"/>
    <property type="match status" value="1"/>
</dbReference>
<dbReference type="GO" id="GO:0016887">
    <property type="term" value="F:ATP hydrolysis activity"/>
    <property type="evidence" value="ECO:0007669"/>
    <property type="project" value="InterPro"/>
</dbReference>
<dbReference type="PANTHER" id="PTHR10073">
    <property type="entry name" value="DNA MISMATCH REPAIR PROTEIN MLH, PMS, MUTL"/>
    <property type="match status" value="1"/>
</dbReference>
<evidence type="ECO:0000256" key="3">
    <source>
        <dbReference type="ARBA" id="ARBA00023204"/>
    </source>
</evidence>
<proteinExistence type="inferred from homology"/>
<dbReference type="GO" id="GO:0006298">
    <property type="term" value="P:mismatch repair"/>
    <property type="evidence" value="ECO:0007669"/>
    <property type="project" value="InterPro"/>
</dbReference>
<dbReference type="FunFam" id="3.30.565.10:FF:000003">
    <property type="entry name" value="DNA mismatch repair endonuclease MutL"/>
    <property type="match status" value="1"/>
</dbReference>
<dbReference type="NCBIfam" id="TIGR00585">
    <property type="entry name" value="mutl"/>
    <property type="match status" value="1"/>
</dbReference>
<dbReference type="Pfam" id="PF13589">
    <property type="entry name" value="HATPase_c_3"/>
    <property type="match status" value="1"/>
</dbReference>
<dbReference type="AlphaFoldDB" id="A0A7S2T4H9"/>
<evidence type="ECO:0000313" key="5">
    <source>
        <dbReference type="EMBL" id="CAD9716915.1"/>
    </source>
</evidence>
<feature type="compositionally biased region" description="Low complexity" evidence="4">
    <location>
        <begin position="10"/>
        <end position="24"/>
    </location>
</feature>
<accession>A0A7S2T4H9</accession>
<dbReference type="GO" id="GO:0140664">
    <property type="term" value="F:ATP-dependent DNA damage sensor activity"/>
    <property type="evidence" value="ECO:0007669"/>
    <property type="project" value="InterPro"/>
</dbReference>
<protein>
    <recommendedName>
        <fullName evidence="6">DNA mismatch repair protein Mlh1</fullName>
    </recommendedName>
</protein>
<dbReference type="GO" id="GO:0005524">
    <property type="term" value="F:ATP binding"/>
    <property type="evidence" value="ECO:0007669"/>
    <property type="project" value="InterPro"/>
</dbReference>